<dbReference type="Pfam" id="PF07510">
    <property type="entry name" value="GmrSD_C"/>
    <property type="match status" value="1"/>
</dbReference>
<evidence type="ECO:0000313" key="4">
    <source>
        <dbReference type="Proteomes" id="UP000008070"/>
    </source>
</evidence>
<sequence>MAARPLPSRRSSSSAMSYVSSTIGRVLDQINRSYFLPAIQRPYVWQPEQIVALFDSLLKGYPISSFLFWEIRPERRADWEIYRFIENFRHGDTHNEMTEPDGRDVMLVLDGQQRLTSLLIGLRGTYAVRAKYARRHNPDAWSRQRLYLDLLKDPATDDEVSDDEDLGVTYGLRFFEGEPKSSAQHLWLKVGRILDCTSDDAFDRLKDEVLDALPDATTRAQTRTAERTLDRLYRTVWKDGVIAYYTEKDQSYDRVLDIFIRANDGGTKLSKSDLLLSMITSKWAGVSARQEIYGFVDHLNDGLVARNRLDKDFVMKSCLVLCDLDPRYKVGNFTTANLARIEANWTRIKASLEATLRLVNRFGIDGETLTSLNALLPIAYYLHRIGSGSLDGSTPFEATNAKRIQQWLLGSLLNGVFGGSSDRTIGTARSILQETLKTERDFPHRTLAQGLASRGRVAGFDANNIEGVLETGYNKRNCFLALSTLYDANAWGSAPHHIDHIIPRSLADRKALMAQNLSESLIERILDSVNRLGNLQLLLARENLEKSNLPFGQWLQTRDSTFLERHLIPNKPALWQVSALPDFVAEREELIRRRLRRLDLEPASTALSEPPPLSESAAGN</sequence>
<dbReference type="EMBL" id="FP103042">
    <property type="protein sequence ID" value="CAX26980.1"/>
    <property type="molecule type" value="Genomic_DNA"/>
</dbReference>
<name>C7CMI5_METED</name>
<evidence type="ECO:0000313" key="3">
    <source>
        <dbReference type="EMBL" id="CAX26980.1"/>
    </source>
</evidence>
<dbReference type="KEGG" id="mdi:METDI5369"/>
<feature type="domain" description="GmrSD restriction endonucleases C-terminal" evidence="2">
    <location>
        <begin position="489"/>
        <end position="591"/>
    </location>
</feature>
<organism evidence="3 4">
    <name type="scientific">Methylorubrum extorquens (strain DSM 6343 / CIP 106787 / DM4)</name>
    <name type="common">Methylobacterium extorquens</name>
    <dbReference type="NCBI Taxonomy" id="661410"/>
    <lineage>
        <taxon>Bacteria</taxon>
        <taxon>Pseudomonadati</taxon>
        <taxon>Pseudomonadota</taxon>
        <taxon>Alphaproteobacteria</taxon>
        <taxon>Hyphomicrobiales</taxon>
        <taxon>Methylobacteriaceae</taxon>
        <taxon>Methylorubrum</taxon>
    </lineage>
</organism>
<dbReference type="PANTHER" id="PTHR37292">
    <property type="entry name" value="VNG6097C"/>
    <property type="match status" value="1"/>
</dbReference>
<dbReference type="AlphaFoldDB" id="C7CMI5"/>
<dbReference type="PANTHER" id="PTHR37292:SF2">
    <property type="entry name" value="DUF262 DOMAIN-CONTAINING PROTEIN"/>
    <property type="match status" value="1"/>
</dbReference>
<evidence type="ECO:0000259" key="1">
    <source>
        <dbReference type="Pfam" id="PF03235"/>
    </source>
</evidence>
<feature type="domain" description="GmrSD restriction endonucleases N-terminal" evidence="1">
    <location>
        <begin position="24"/>
        <end position="278"/>
    </location>
</feature>
<evidence type="ECO:0000259" key="2">
    <source>
        <dbReference type="Pfam" id="PF07510"/>
    </source>
</evidence>
<dbReference type="Proteomes" id="UP000008070">
    <property type="component" value="Chromosome"/>
</dbReference>
<reference evidence="4" key="1">
    <citation type="journal article" date="2009" name="PLoS ONE">
        <title>Methylobacterium genome sequences: a reference blueprint to investigate microbial metabolism of C1 compounds from natural and industrial sources.</title>
        <authorList>
            <person name="Vuilleumier S."/>
            <person name="Chistoserdova L."/>
            <person name="Lee M.-C."/>
            <person name="Bringel F."/>
            <person name="Lajus A."/>
            <person name="Zhou Y."/>
            <person name="Gourion B."/>
            <person name="Barbe V."/>
            <person name="Chang J."/>
            <person name="Cruveiller S."/>
            <person name="Dossat C."/>
            <person name="Gillett W."/>
            <person name="Gruffaz C."/>
            <person name="Haugen E."/>
            <person name="Hourcade E."/>
            <person name="Levy R."/>
            <person name="Mangenot S."/>
            <person name="Muller E."/>
            <person name="Nadalig T."/>
            <person name="Pagni M."/>
            <person name="Penny C."/>
            <person name="Peyraud R."/>
            <person name="Robinson D.G."/>
            <person name="Roche D."/>
            <person name="Rouy Z."/>
            <person name="Saenampechek C."/>
            <person name="Salvignol G."/>
            <person name="Vallenet D."/>
            <person name="Wu Z."/>
            <person name="Marx C.J."/>
            <person name="Vorholt J.A."/>
            <person name="Olson M.V."/>
            <person name="Kaul R."/>
            <person name="Weissenbach J."/>
            <person name="Medigue C."/>
            <person name="Lidstrom M.E."/>
        </authorList>
    </citation>
    <scope>NUCLEOTIDE SEQUENCE [LARGE SCALE GENOMIC DNA]</scope>
    <source>
        <strain evidence="4">DSM 6343 / CIP 106787 / DM4</strain>
    </source>
</reference>
<gene>
    <name evidence="3" type="ORF">METD_I5369</name>
</gene>
<dbReference type="Pfam" id="PF03235">
    <property type="entry name" value="GmrSD_N"/>
    <property type="match status" value="1"/>
</dbReference>
<dbReference type="InterPro" id="IPR011089">
    <property type="entry name" value="GmrSD_C"/>
</dbReference>
<evidence type="ECO:0008006" key="5">
    <source>
        <dbReference type="Google" id="ProtNLM"/>
    </source>
</evidence>
<dbReference type="InterPro" id="IPR004919">
    <property type="entry name" value="GmrSD_N"/>
</dbReference>
<dbReference type="HOGENOM" id="CLU_034828_2_0_5"/>
<accession>C7CMI5</accession>
<proteinExistence type="predicted"/>
<protein>
    <recommendedName>
        <fullName evidence="5">DUF262 domain-containing protein</fullName>
    </recommendedName>
</protein>